<dbReference type="STRING" id="36646.A0A1V6V5E0"/>
<gene>
    <name evidence="2" type="ORF">PENCOP_c001G04909</name>
</gene>
<evidence type="ECO:0000313" key="3">
    <source>
        <dbReference type="Proteomes" id="UP000191500"/>
    </source>
</evidence>
<dbReference type="InterPro" id="IPR013097">
    <property type="entry name" value="Dabb"/>
</dbReference>
<organism evidence="2 3">
    <name type="scientific">Penicillium coprophilum</name>
    <dbReference type="NCBI Taxonomy" id="36646"/>
    <lineage>
        <taxon>Eukaryota</taxon>
        <taxon>Fungi</taxon>
        <taxon>Dikarya</taxon>
        <taxon>Ascomycota</taxon>
        <taxon>Pezizomycotina</taxon>
        <taxon>Eurotiomycetes</taxon>
        <taxon>Eurotiomycetidae</taxon>
        <taxon>Eurotiales</taxon>
        <taxon>Aspergillaceae</taxon>
        <taxon>Penicillium</taxon>
    </lineage>
</organism>
<dbReference type="InterPro" id="IPR011008">
    <property type="entry name" value="Dimeric_a/b-barrel"/>
</dbReference>
<protein>
    <recommendedName>
        <fullName evidence="1">Stress-response A/B barrel domain-containing protein</fullName>
    </recommendedName>
</protein>
<reference evidence="3" key="1">
    <citation type="journal article" date="2017" name="Nat. Microbiol.">
        <title>Global analysis of biosynthetic gene clusters reveals vast potential of secondary metabolite production in Penicillium species.</title>
        <authorList>
            <person name="Nielsen J.C."/>
            <person name="Grijseels S."/>
            <person name="Prigent S."/>
            <person name="Ji B."/>
            <person name="Dainat J."/>
            <person name="Nielsen K.F."/>
            <person name="Frisvad J.C."/>
            <person name="Workman M."/>
            <person name="Nielsen J."/>
        </authorList>
    </citation>
    <scope>NUCLEOTIDE SEQUENCE [LARGE SCALE GENOMIC DNA]</scope>
    <source>
        <strain evidence="3">IBT 31321</strain>
    </source>
</reference>
<accession>A0A1V6V5E0</accession>
<proteinExistence type="predicted"/>
<dbReference type="PROSITE" id="PS51502">
    <property type="entry name" value="S_R_A_B_BARREL"/>
    <property type="match status" value="1"/>
</dbReference>
<name>A0A1V6V5E0_9EURO</name>
<dbReference type="EMBL" id="MDDG01000001">
    <property type="protein sequence ID" value="OQE45887.1"/>
    <property type="molecule type" value="Genomic_DNA"/>
</dbReference>
<dbReference type="Proteomes" id="UP000191500">
    <property type="component" value="Unassembled WGS sequence"/>
</dbReference>
<dbReference type="SUPFAM" id="SSF54909">
    <property type="entry name" value="Dimeric alpha+beta barrel"/>
    <property type="match status" value="1"/>
</dbReference>
<keyword evidence="3" id="KW-1185">Reference proteome</keyword>
<comment type="caution">
    <text evidence="2">The sequence shown here is derived from an EMBL/GenBank/DDBJ whole genome shotgun (WGS) entry which is preliminary data.</text>
</comment>
<evidence type="ECO:0000313" key="2">
    <source>
        <dbReference type="EMBL" id="OQE45887.1"/>
    </source>
</evidence>
<sequence>MTVIHIDVAEGTRSDTIRAMKSLKTLDCVKGHRLVVGGPSINTPPERTKGFEVVLLSLHENMTAFEKYRDSDEHQAYVTLLLPIPPKDTTSY</sequence>
<dbReference type="AlphaFoldDB" id="A0A1V6V5E0"/>
<feature type="domain" description="Stress-response A/B barrel" evidence="1">
    <location>
        <begin position="1"/>
        <end position="92"/>
    </location>
</feature>
<evidence type="ECO:0000259" key="1">
    <source>
        <dbReference type="PROSITE" id="PS51502"/>
    </source>
</evidence>
<dbReference type="Gene3D" id="3.30.70.100">
    <property type="match status" value="1"/>
</dbReference>